<evidence type="ECO:0000256" key="1">
    <source>
        <dbReference type="SAM" id="MobiDB-lite"/>
    </source>
</evidence>
<dbReference type="Pfam" id="PF14478">
    <property type="entry name" value="DUF4430"/>
    <property type="match status" value="1"/>
</dbReference>
<feature type="compositionally biased region" description="Basic and acidic residues" evidence="1">
    <location>
        <begin position="70"/>
        <end position="82"/>
    </location>
</feature>
<feature type="domain" description="Transcobalamin-like C-terminal" evidence="3">
    <location>
        <begin position="175"/>
        <end position="250"/>
    </location>
</feature>
<dbReference type="OrthoDB" id="2356646at2"/>
<dbReference type="RefSeq" id="WP_138128354.1">
    <property type="nucleotide sequence ID" value="NZ_SWLG01000015.1"/>
</dbReference>
<evidence type="ECO:0000313" key="5">
    <source>
        <dbReference type="Proteomes" id="UP000308230"/>
    </source>
</evidence>
<name>A0A5R9EXT1_9BACL</name>
<sequence length="257" mass="27299">MSTITNKLIVSIILIFSLAACGMNNSSIEGDNITSGSAEEKPAAEKSNVTEPEQKHETKEDQGNSPSDSNNKEETTDRPEKSDETEEPAAPSSGGNTTSKSSGTDVPSSEQEKKDETTVTEAQGETSTSESNNALPEKKESIKKEVPKETVSMTIKDPNNKGTIASFSGIEIKQGDTVLSVLQSTTKSKGIQMSVRGSGAAAYVEGIANIYEFDRGPLSGWVCKKNGAELSKSAGVIPLQSGDKIEWVYTENLGKDL</sequence>
<evidence type="ECO:0000313" key="4">
    <source>
        <dbReference type="EMBL" id="TLS35917.1"/>
    </source>
</evidence>
<dbReference type="Gene3D" id="2.170.130.30">
    <property type="match status" value="1"/>
</dbReference>
<keyword evidence="5" id="KW-1185">Reference proteome</keyword>
<evidence type="ECO:0000259" key="3">
    <source>
        <dbReference type="Pfam" id="PF14478"/>
    </source>
</evidence>
<feature type="compositionally biased region" description="Basic and acidic residues" evidence="1">
    <location>
        <begin position="52"/>
        <end position="62"/>
    </location>
</feature>
<feature type="compositionally biased region" description="Polar residues" evidence="1">
    <location>
        <begin position="119"/>
        <end position="134"/>
    </location>
</feature>
<dbReference type="EMBL" id="SWLG01000015">
    <property type="protein sequence ID" value="TLS35917.1"/>
    <property type="molecule type" value="Genomic_DNA"/>
</dbReference>
<dbReference type="PROSITE" id="PS51257">
    <property type="entry name" value="PROKAR_LIPOPROTEIN"/>
    <property type="match status" value="1"/>
</dbReference>
<dbReference type="InterPro" id="IPR027954">
    <property type="entry name" value="Transcobalamin-like_C"/>
</dbReference>
<accession>A0A5R9EXT1</accession>
<feature type="signal peptide" evidence="2">
    <location>
        <begin position="1"/>
        <end position="22"/>
    </location>
</feature>
<dbReference type="Proteomes" id="UP000308230">
    <property type="component" value="Unassembled WGS sequence"/>
</dbReference>
<gene>
    <name evidence="4" type="ORF">FCL54_18155</name>
</gene>
<keyword evidence="2" id="KW-0732">Signal</keyword>
<feature type="chain" id="PRO_5039487095" evidence="2">
    <location>
        <begin position="23"/>
        <end position="257"/>
    </location>
</feature>
<comment type="caution">
    <text evidence="4">The sequence shown here is derived from an EMBL/GenBank/DDBJ whole genome shotgun (WGS) entry which is preliminary data.</text>
</comment>
<feature type="compositionally biased region" description="Basic and acidic residues" evidence="1">
    <location>
        <begin position="136"/>
        <end position="148"/>
    </location>
</feature>
<dbReference type="AlphaFoldDB" id="A0A5R9EXT1"/>
<protein>
    <submittedName>
        <fullName evidence="4">DUF4430 domain-containing protein</fullName>
    </submittedName>
</protein>
<reference evidence="4 5" key="1">
    <citation type="submission" date="2019-04" db="EMBL/GenBank/DDBJ databases">
        <title>Bacillus caeni sp. nov., a bacterium isolated from mangrove sediment.</title>
        <authorList>
            <person name="Huang H."/>
            <person name="Mo K."/>
            <person name="Hu Y."/>
        </authorList>
    </citation>
    <scope>NUCLEOTIDE SEQUENCE [LARGE SCALE GENOMIC DNA]</scope>
    <source>
        <strain evidence="4 5">HB172195</strain>
    </source>
</reference>
<proteinExistence type="predicted"/>
<organism evidence="4 5">
    <name type="scientific">Exobacillus caeni</name>
    <dbReference type="NCBI Taxonomy" id="2574798"/>
    <lineage>
        <taxon>Bacteria</taxon>
        <taxon>Bacillati</taxon>
        <taxon>Bacillota</taxon>
        <taxon>Bacilli</taxon>
        <taxon>Bacillales</taxon>
        <taxon>Guptibacillaceae</taxon>
        <taxon>Exobacillus</taxon>
    </lineage>
</organism>
<feature type="compositionally biased region" description="Low complexity" evidence="1">
    <location>
        <begin position="92"/>
        <end position="104"/>
    </location>
</feature>
<evidence type="ECO:0000256" key="2">
    <source>
        <dbReference type="SAM" id="SignalP"/>
    </source>
</evidence>
<feature type="region of interest" description="Disordered" evidence="1">
    <location>
        <begin position="31"/>
        <end position="157"/>
    </location>
</feature>